<organism evidence="1 2">
    <name type="scientific">Nostoc flagelliforme FACHB-838</name>
    <dbReference type="NCBI Taxonomy" id="2692904"/>
    <lineage>
        <taxon>Bacteria</taxon>
        <taxon>Bacillati</taxon>
        <taxon>Cyanobacteriota</taxon>
        <taxon>Cyanophyceae</taxon>
        <taxon>Nostocales</taxon>
        <taxon>Nostocaceae</taxon>
        <taxon>Nostoc</taxon>
    </lineage>
</organism>
<name>A0ABR8DWD6_9NOSO</name>
<protein>
    <recommendedName>
        <fullName evidence="3">PEP-CTERM sorting domain-containing protein</fullName>
    </recommendedName>
</protein>
<evidence type="ECO:0000313" key="2">
    <source>
        <dbReference type="Proteomes" id="UP000623440"/>
    </source>
</evidence>
<accession>A0ABR8DWD6</accession>
<sequence length="260" mass="27162">MTAKLLSLMATIPLIVAGVVTGTSIANAATVGSRIDFSGYAFGSLTQMEYIDSSLLPLVSSPNVDGSFQVLDATGSFASALTDSRSIGTIRDFNAAGLPGIIAQAGPVLNGSDNPDFYVPNFLRLNVPGLVNFTFQLETANRTVTIDPNSPDPSDPFITSISASLTGTLTDLITNEVQAAVGTFVPHFPPGINLSQFTPNNFFGPASYDGSLQVVSKPTPQVVPEPTANAGLALFGVFAVGYKLNKRKKLSLVKLSSSKN</sequence>
<dbReference type="Proteomes" id="UP000623440">
    <property type="component" value="Unassembled WGS sequence"/>
</dbReference>
<evidence type="ECO:0008006" key="3">
    <source>
        <dbReference type="Google" id="ProtNLM"/>
    </source>
</evidence>
<gene>
    <name evidence="1" type="ORF">H6G97_30425</name>
</gene>
<evidence type="ECO:0000313" key="1">
    <source>
        <dbReference type="EMBL" id="MBD2533635.1"/>
    </source>
</evidence>
<dbReference type="RefSeq" id="WP_190944196.1">
    <property type="nucleotide sequence ID" value="NZ_JACJSI010000106.1"/>
</dbReference>
<proteinExistence type="predicted"/>
<comment type="caution">
    <text evidence="1">The sequence shown here is derived from an EMBL/GenBank/DDBJ whole genome shotgun (WGS) entry which is preliminary data.</text>
</comment>
<dbReference type="EMBL" id="JACJSI010000106">
    <property type="protein sequence ID" value="MBD2533635.1"/>
    <property type="molecule type" value="Genomic_DNA"/>
</dbReference>
<keyword evidence="2" id="KW-1185">Reference proteome</keyword>
<reference evidence="1 2" key="1">
    <citation type="journal article" date="2020" name="ISME J.">
        <title>Comparative genomics reveals insights into cyanobacterial evolution and habitat adaptation.</title>
        <authorList>
            <person name="Chen M.Y."/>
            <person name="Teng W.K."/>
            <person name="Zhao L."/>
            <person name="Hu C.X."/>
            <person name="Zhou Y.K."/>
            <person name="Han B.P."/>
            <person name="Song L.R."/>
            <person name="Shu W.S."/>
        </authorList>
    </citation>
    <scope>NUCLEOTIDE SEQUENCE [LARGE SCALE GENOMIC DNA]</scope>
    <source>
        <strain evidence="1 2">FACHB-838</strain>
    </source>
</reference>